<name>A0ABM9AI65_9GAMM</name>
<proteinExistence type="predicted"/>
<evidence type="ECO:0000313" key="3">
    <source>
        <dbReference type="Proteomes" id="UP000838100"/>
    </source>
</evidence>
<organism evidence="2 3">
    <name type="scientific">Sinobacterium norvegicum</name>
    <dbReference type="NCBI Taxonomy" id="1641715"/>
    <lineage>
        <taxon>Bacteria</taxon>
        <taxon>Pseudomonadati</taxon>
        <taxon>Pseudomonadota</taxon>
        <taxon>Gammaproteobacteria</taxon>
        <taxon>Cellvibrionales</taxon>
        <taxon>Spongiibacteraceae</taxon>
        <taxon>Sinobacterium</taxon>
    </lineage>
</organism>
<protein>
    <recommendedName>
        <fullName evidence="4">Salt-induced outer membrane protein</fullName>
    </recommendedName>
</protein>
<sequence length="252" mass="28649">MRLTVCVAALFTASAWAQGEATEEIDQWQGSAELGYINTSGNTVSSTLNAKVTLDGDLEHWRHAFEASAYNNSDDDVRSAEQYNTFWQSNYKFNERQSIFARFEYDDDRFSGWEYQATVTAGYSQRINFSEKMTLDLDAGPGYRYSAYDKDFKDDDGNHAWQPELGNDVSEAMVRLAADYNWALSDTASFQQQLSTEAGEENVINRSITSLTMDLTTVLALKLSYDVKFTRDVLPSVNQYDRKTIISILYNF</sequence>
<dbReference type="InterPro" id="IPR007433">
    <property type="entry name" value="DUF481"/>
</dbReference>
<keyword evidence="3" id="KW-1185">Reference proteome</keyword>
<gene>
    <name evidence="2" type="ORF">SIN8267_02879</name>
</gene>
<keyword evidence="1" id="KW-0732">Signal</keyword>
<accession>A0ABM9AI65</accession>
<dbReference type="Proteomes" id="UP000838100">
    <property type="component" value="Unassembled WGS sequence"/>
</dbReference>
<feature type="signal peptide" evidence="1">
    <location>
        <begin position="1"/>
        <end position="17"/>
    </location>
</feature>
<dbReference type="Pfam" id="PF04338">
    <property type="entry name" value="DUF481"/>
    <property type="match status" value="1"/>
</dbReference>
<dbReference type="RefSeq" id="WP_237445420.1">
    <property type="nucleotide sequence ID" value="NZ_CAKLPX010000003.1"/>
</dbReference>
<evidence type="ECO:0008006" key="4">
    <source>
        <dbReference type="Google" id="ProtNLM"/>
    </source>
</evidence>
<feature type="chain" id="PRO_5047355013" description="Salt-induced outer membrane protein" evidence="1">
    <location>
        <begin position="18"/>
        <end position="252"/>
    </location>
</feature>
<reference evidence="2" key="1">
    <citation type="submission" date="2021-12" db="EMBL/GenBank/DDBJ databases">
        <authorList>
            <person name="Rodrigo-Torres L."/>
            <person name="Arahal R. D."/>
            <person name="Lucena T."/>
        </authorList>
    </citation>
    <scope>NUCLEOTIDE SEQUENCE</scope>
    <source>
        <strain evidence="2">CECT 8267</strain>
    </source>
</reference>
<evidence type="ECO:0000313" key="2">
    <source>
        <dbReference type="EMBL" id="CAH0992743.1"/>
    </source>
</evidence>
<dbReference type="EMBL" id="CAKLPX010000003">
    <property type="protein sequence ID" value="CAH0992743.1"/>
    <property type="molecule type" value="Genomic_DNA"/>
</dbReference>
<comment type="caution">
    <text evidence="2">The sequence shown here is derived from an EMBL/GenBank/DDBJ whole genome shotgun (WGS) entry which is preliminary data.</text>
</comment>
<evidence type="ECO:0000256" key="1">
    <source>
        <dbReference type="SAM" id="SignalP"/>
    </source>
</evidence>